<proteinExistence type="predicted"/>
<keyword evidence="2" id="KW-1185">Reference proteome</keyword>
<evidence type="ECO:0000313" key="2">
    <source>
        <dbReference type="Proteomes" id="UP001470230"/>
    </source>
</evidence>
<comment type="caution">
    <text evidence="1">The sequence shown here is derived from an EMBL/GenBank/DDBJ whole genome shotgun (WGS) entry which is preliminary data.</text>
</comment>
<reference evidence="1 2" key="1">
    <citation type="submission" date="2024-04" db="EMBL/GenBank/DDBJ databases">
        <title>Tritrichomonas musculus Genome.</title>
        <authorList>
            <person name="Alves-Ferreira E."/>
            <person name="Grigg M."/>
            <person name="Lorenzi H."/>
            <person name="Galac M."/>
        </authorList>
    </citation>
    <scope>NUCLEOTIDE SEQUENCE [LARGE SCALE GENOMIC DNA]</scope>
    <source>
        <strain evidence="1 2">EAF2021</strain>
    </source>
</reference>
<sequence>MKYPLLTIITKISSIFAQNFDLHSSFDWSAVSNSTNLLKNSTLPPTTLLILQNSSLFRDTIILYSIIFPDAFTDDDQLADLLTRIIVDCPVVILSPTVSMMVTNFYAKSPDAPTLKEAILTPARAPYRNNSLHIIRLNALIALASNFDECLSLDKNFLAIKSEEIFAVLGVSYYELVSCLSKDMDDPQVLQLISYTTKILDMFEVNEEQTQRILLYSPVSINVPYMLEILLFQKN</sequence>
<gene>
    <name evidence="1" type="ORF">M9Y10_000879</name>
</gene>
<organism evidence="1 2">
    <name type="scientific">Tritrichomonas musculus</name>
    <dbReference type="NCBI Taxonomy" id="1915356"/>
    <lineage>
        <taxon>Eukaryota</taxon>
        <taxon>Metamonada</taxon>
        <taxon>Parabasalia</taxon>
        <taxon>Tritrichomonadida</taxon>
        <taxon>Tritrichomonadidae</taxon>
        <taxon>Tritrichomonas</taxon>
    </lineage>
</organism>
<protein>
    <submittedName>
        <fullName evidence="1">Uncharacterized protein</fullName>
    </submittedName>
</protein>
<dbReference type="Proteomes" id="UP001470230">
    <property type="component" value="Unassembled WGS sequence"/>
</dbReference>
<accession>A0ABR2L5S6</accession>
<name>A0ABR2L5S6_9EUKA</name>
<dbReference type="EMBL" id="JAPFFF010000001">
    <property type="protein sequence ID" value="KAK8898587.1"/>
    <property type="molecule type" value="Genomic_DNA"/>
</dbReference>
<evidence type="ECO:0000313" key="1">
    <source>
        <dbReference type="EMBL" id="KAK8898587.1"/>
    </source>
</evidence>